<dbReference type="EMBL" id="JAMTCP010000034">
    <property type="protein sequence ID" value="MCP2261005.1"/>
    <property type="molecule type" value="Genomic_DNA"/>
</dbReference>
<feature type="domain" description="AMP-dependent synthetase/ligase" evidence="1">
    <location>
        <begin position="37"/>
        <end position="407"/>
    </location>
</feature>
<comment type="caution">
    <text evidence="3">The sequence shown here is derived from an EMBL/GenBank/DDBJ whole genome shotgun (WGS) entry which is preliminary data.</text>
</comment>
<dbReference type="PROSITE" id="PS00455">
    <property type="entry name" value="AMP_BINDING"/>
    <property type="match status" value="1"/>
</dbReference>
<accession>A0ABT1I074</accession>
<dbReference type="Gene3D" id="3.40.50.12780">
    <property type="entry name" value="N-terminal domain of ligase-like"/>
    <property type="match status" value="1"/>
</dbReference>
<dbReference type="PANTHER" id="PTHR43767">
    <property type="entry name" value="LONG-CHAIN-FATTY-ACID--COA LIGASE"/>
    <property type="match status" value="1"/>
</dbReference>
<dbReference type="Pfam" id="PF13193">
    <property type="entry name" value="AMP-binding_C"/>
    <property type="match status" value="1"/>
</dbReference>
<keyword evidence="4" id="KW-1185">Reference proteome</keyword>
<dbReference type="SUPFAM" id="SSF56801">
    <property type="entry name" value="Acetyl-CoA synthetase-like"/>
    <property type="match status" value="1"/>
</dbReference>
<dbReference type="RefSeq" id="WP_253671849.1">
    <property type="nucleotide sequence ID" value="NZ_JAMTCP010000034.1"/>
</dbReference>
<organism evidence="3 4">
    <name type="scientific">Streptoalloteichus tenebrarius (strain ATCC 17920 / DSM 40477 / JCM 4838 / CBS 697.72 / NBRC 16177 / NCIMB 11028 / NRRL B-12390 / A12253. 1 / ISP 5477)</name>
    <name type="common">Streptomyces tenebrarius</name>
    <dbReference type="NCBI Taxonomy" id="1933"/>
    <lineage>
        <taxon>Bacteria</taxon>
        <taxon>Bacillati</taxon>
        <taxon>Actinomycetota</taxon>
        <taxon>Actinomycetes</taxon>
        <taxon>Pseudonocardiales</taxon>
        <taxon>Pseudonocardiaceae</taxon>
        <taxon>Streptoalloteichus</taxon>
    </lineage>
</organism>
<evidence type="ECO:0000259" key="2">
    <source>
        <dbReference type="Pfam" id="PF13193"/>
    </source>
</evidence>
<dbReference type="InterPro" id="IPR050237">
    <property type="entry name" value="ATP-dep_AMP-bd_enzyme"/>
</dbReference>
<sequence>MYSTMPDIPLTISRILCYGSTVQGASTVGTWNGEHFDRRTYAEVGERAARLARALRDRLGVRPATRPGSAQGVVGTFMWNNTRHLELYLAVPAMGAVLHAHNLRMSTHQNAYTARDAGDEVIVVDARLIDTFAPLVPHLPDSVRHLVIAGDGDRAPLAAFPGQVHDYEELIADQPADYPWEEELDERTAASIFYTSGTTGNPKGVVYSHRSIYLQCLQVVAPNRFDLTQRDVLLPIAPMFHVNAWTMPYAALCGGADLLLADRHTKPASLARMIEVGRPTIAAAVPTVWTTLLEELDARPHDTSSVRRGLVGGSACPPALMAAYRDRHSIELLHAWGMTETSSLLTMAVPPRGVDPDQEWAYRLSQGQFPVSARFRIVDADGSVLPNDGVATGELQVRGPCVTSSYHGGQHSLQKRPAENFTADGWLRTGDIGRISPDGYLTLTDRAKDVIKSGGEFISSVELENALAEHPAVTEAAVVAVPDDRWGERPLAAVSVRADSGVGPEELRDFLARRVDSWMVPERWTIMGSVPKNSVGKYDKRRVQDEYARGHLDVVHLSRRASSGGVPRQIGLIGM</sequence>
<dbReference type="PANTHER" id="PTHR43767:SF11">
    <property type="entry name" value="MEDIUM-CHAIN-FATTY-ACID--COA LIGASE"/>
    <property type="match status" value="1"/>
</dbReference>
<dbReference type="InterPro" id="IPR000873">
    <property type="entry name" value="AMP-dep_synth/lig_dom"/>
</dbReference>
<dbReference type="InterPro" id="IPR025110">
    <property type="entry name" value="AMP-bd_C"/>
</dbReference>
<dbReference type="InterPro" id="IPR020845">
    <property type="entry name" value="AMP-binding_CS"/>
</dbReference>
<dbReference type="Pfam" id="PF00501">
    <property type="entry name" value="AMP-binding"/>
    <property type="match status" value="1"/>
</dbReference>
<dbReference type="NCBIfam" id="NF004837">
    <property type="entry name" value="PRK06187.1"/>
    <property type="match status" value="1"/>
</dbReference>
<name>A0ABT1I074_STRSD</name>
<dbReference type="Gene3D" id="3.30.300.30">
    <property type="match status" value="1"/>
</dbReference>
<evidence type="ECO:0000313" key="4">
    <source>
        <dbReference type="Proteomes" id="UP001205311"/>
    </source>
</evidence>
<evidence type="ECO:0000259" key="1">
    <source>
        <dbReference type="Pfam" id="PF00501"/>
    </source>
</evidence>
<proteinExistence type="predicted"/>
<evidence type="ECO:0000313" key="3">
    <source>
        <dbReference type="EMBL" id="MCP2261005.1"/>
    </source>
</evidence>
<gene>
    <name evidence="3" type="ORF">LX15_004725</name>
</gene>
<dbReference type="Proteomes" id="UP001205311">
    <property type="component" value="Unassembled WGS sequence"/>
</dbReference>
<dbReference type="InterPro" id="IPR042099">
    <property type="entry name" value="ANL_N_sf"/>
</dbReference>
<protein>
    <submittedName>
        <fullName evidence="3">Fatty-acyl-CoA synthase</fullName>
    </submittedName>
</protein>
<feature type="domain" description="AMP-binding enzyme C-terminal" evidence="2">
    <location>
        <begin position="462"/>
        <end position="537"/>
    </location>
</feature>
<reference evidence="3 4" key="1">
    <citation type="submission" date="2022-06" db="EMBL/GenBank/DDBJ databases">
        <title>Genomic Encyclopedia of Archaeal and Bacterial Type Strains, Phase II (KMG-II): from individual species to whole genera.</title>
        <authorList>
            <person name="Goeker M."/>
        </authorList>
    </citation>
    <scope>NUCLEOTIDE SEQUENCE [LARGE SCALE GENOMIC DNA]</scope>
    <source>
        <strain evidence="3 4">DSM 40477</strain>
    </source>
</reference>
<dbReference type="InterPro" id="IPR045851">
    <property type="entry name" value="AMP-bd_C_sf"/>
</dbReference>